<name>A0ABV7ISX1_9SPHN</name>
<protein>
    <recommendedName>
        <fullName evidence="3">Beta-3-deoxy-D-manno-oct-2-ulosonic acid transferase</fullName>
    </recommendedName>
</protein>
<dbReference type="CDD" id="cd16439">
    <property type="entry name" value="beta_Kdo_transferase_KpsC_2"/>
    <property type="match status" value="1"/>
</dbReference>
<keyword evidence="2" id="KW-1185">Reference proteome</keyword>
<dbReference type="RefSeq" id="WP_379508645.1">
    <property type="nucleotide sequence ID" value="NZ_JBHRTQ010000003.1"/>
</dbReference>
<reference evidence="2" key="1">
    <citation type="journal article" date="2019" name="Int. J. Syst. Evol. Microbiol.">
        <title>The Global Catalogue of Microorganisms (GCM) 10K type strain sequencing project: providing services to taxonomists for standard genome sequencing and annotation.</title>
        <authorList>
            <consortium name="The Broad Institute Genomics Platform"/>
            <consortium name="The Broad Institute Genome Sequencing Center for Infectious Disease"/>
            <person name="Wu L."/>
            <person name="Ma J."/>
        </authorList>
    </citation>
    <scope>NUCLEOTIDE SEQUENCE [LARGE SCALE GENOMIC DNA]</scope>
    <source>
        <strain evidence="2">KCTC 42984</strain>
    </source>
</reference>
<accession>A0ABV7ISX1</accession>
<evidence type="ECO:0000313" key="1">
    <source>
        <dbReference type="EMBL" id="MFC3173262.1"/>
    </source>
</evidence>
<evidence type="ECO:0000313" key="2">
    <source>
        <dbReference type="Proteomes" id="UP001595604"/>
    </source>
</evidence>
<dbReference type="InterPro" id="IPR007833">
    <property type="entry name" value="Capsule_polysaccharide_synth"/>
</dbReference>
<comment type="caution">
    <text evidence="1">The sequence shown here is derived from an EMBL/GenBank/DDBJ whole genome shotgun (WGS) entry which is preliminary data.</text>
</comment>
<sequence length="568" mass="60768">MAVLPFLRIPPFPGRRVTALGQTRAEPMALHPRDLARLPQALAEARVGGPFWGAQPSLPAGRDIVLAPDDRAGALAMQDLVAARGEAGRACLVGPFAARHGIPVIARLVDPWHVVGQASRVIAGAEGEWAPIAALAGVAVEVMGEGRWSAFDPHDGRALVASLFSPWRWTSPFTGSDIAPLEAIDLLGQWRALIDANRTIDAVFGVARWKRVTMDGLLWDGGVGPRHALAGGHRARALGRGARALVWGARVPAGLVPDLAARGIAVGEVEDGMIRGTGLGANCVPPLSVIVDFDGIYFDPSRPSALERLLAEADFPERLVARAAALRARLVAAGIGKYGRAEPAAANASPDNRRRVLVTGQVADDRSVLTGGHAALGAEANPNLALLRRARELEGAEAWLTYKPHPDVEAGHRAGAIAEAEALRWADEIDRSGPIAPLLARADSLHVLTSLAGFEALMRGIPVTTHGVPFYAGWGLTRDLAPVPAGRSRNLSINQLVAATLILYPRYMDPVSRLPCPVEVLVHRLEQDRARVTSPLVWLRELQGRARLLLRRPADQRRNPAQNPERPR</sequence>
<dbReference type="EMBL" id="JBHRTQ010000003">
    <property type="protein sequence ID" value="MFC3173262.1"/>
    <property type="molecule type" value="Genomic_DNA"/>
</dbReference>
<gene>
    <name evidence="1" type="ORF">ACFOD9_03240</name>
</gene>
<organism evidence="1 2">
    <name type="scientific">Novosphingobium bradum</name>
    <dbReference type="NCBI Taxonomy" id="1737444"/>
    <lineage>
        <taxon>Bacteria</taxon>
        <taxon>Pseudomonadati</taxon>
        <taxon>Pseudomonadota</taxon>
        <taxon>Alphaproteobacteria</taxon>
        <taxon>Sphingomonadales</taxon>
        <taxon>Sphingomonadaceae</taxon>
        <taxon>Novosphingobium</taxon>
    </lineage>
</organism>
<dbReference type="Proteomes" id="UP001595604">
    <property type="component" value="Unassembled WGS sequence"/>
</dbReference>
<dbReference type="Pfam" id="PF05159">
    <property type="entry name" value="Capsule_synth"/>
    <property type="match status" value="2"/>
</dbReference>
<evidence type="ECO:0008006" key="3">
    <source>
        <dbReference type="Google" id="ProtNLM"/>
    </source>
</evidence>
<proteinExistence type="predicted"/>